<feature type="coiled-coil region" evidence="1">
    <location>
        <begin position="14"/>
        <end position="83"/>
    </location>
</feature>
<proteinExistence type="predicted"/>
<reference evidence="2 3" key="1">
    <citation type="submission" date="2024-02" db="EMBL/GenBank/DDBJ databases">
        <authorList>
            <person name="Chen Y."/>
            <person name="Shah S."/>
            <person name="Dougan E. K."/>
            <person name="Thang M."/>
            <person name="Chan C."/>
        </authorList>
    </citation>
    <scope>NUCLEOTIDE SEQUENCE [LARGE SCALE GENOMIC DNA]</scope>
</reference>
<evidence type="ECO:0000313" key="2">
    <source>
        <dbReference type="EMBL" id="CAK9064967.1"/>
    </source>
</evidence>
<accession>A0ABP0NQ88</accession>
<name>A0ABP0NQ88_9DINO</name>
<comment type="caution">
    <text evidence="2">The sequence shown here is derived from an EMBL/GenBank/DDBJ whole genome shotgun (WGS) entry which is preliminary data.</text>
</comment>
<gene>
    <name evidence="2" type="ORF">CCMP2556_LOCUS31938</name>
</gene>
<sequence length="313" mass="35317">MLVERSEAGHCALMEERQRELSDVQRLRREHREAKEQLVALRAEVNQTRANADEKRQRFERIISEQREQIEALQEANGLAEKELQDRGSQSSDVETALFSCLQERTSLLQFLVDLLSALQTLFYDPTPFTRLRMRSPSPTPGGVNCAGRRRAASRETFHRHSGCFACASSDWVPGAGPERSLKDLQVFGGEDLKELCSALEGEIAQASQALTAQVQRVMAEAEQSARAVSAAQQPGQQMRACGAWVDQEKRRKEKQGLPADRAVPSVDWSEERAQYLSMTRAMETKFAQLIKLRRLLQAKFNAARKKVQVGKY</sequence>
<dbReference type="EMBL" id="CAXAMN010021962">
    <property type="protein sequence ID" value="CAK9064967.1"/>
    <property type="molecule type" value="Genomic_DNA"/>
</dbReference>
<keyword evidence="3" id="KW-1185">Reference proteome</keyword>
<evidence type="ECO:0000313" key="3">
    <source>
        <dbReference type="Proteomes" id="UP001642484"/>
    </source>
</evidence>
<keyword evidence="1" id="KW-0175">Coiled coil</keyword>
<dbReference type="Proteomes" id="UP001642484">
    <property type="component" value="Unassembled WGS sequence"/>
</dbReference>
<organism evidence="2 3">
    <name type="scientific">Durusdinium trenchii</name>
    <dbReference type="NCBI Taxonomy" id="1381693"/>
    <lineage>
        <taxon>Eukaryota</taxon>
        <taxon>Sar</taxon>
        <taxon>Alveolata</taxon>
        <taxon>Dinophyceae</taxon>
        <taxon>Suessiales</taxon>
        <taxon>Symbiodiniaceae</taxon>
        <taxon>Durusdinium</taxon>
    </lineage>
</organism>
<protein>
    <submittedName>
        <fullName evidence="2">Uncharacterized protein</fullName>
    </submittedName>
</protein>
<evidence type="ECO:0000256" key="1">
    <source>
        <dbReference type="SAM" id="Coils"/>
    </source>
</evidence>